<dbReference type="InterPro" id="IPR002577">
    <property type="entry name" value="HTH_HxlR"/>
</dbReference>
<proteinExistence type="predicted"/>
<accession>A0ABS7G4Y4</accession>
<evidence type="ECO:0000313" key="6">
    <source>
        <dbReference type="Proteomes" id="UP000812961"/>
    </source>
</evidence>
<dbReference type="PROSITE" id="PS51118">
    <property type="entry name" value="HTH_HXLR"/>
    <property type="match status" value="1"/>
</dbReference>
<keyword evidence="6" id="KW-1185">Reference proteome</keyword>
<dbReference type="Gene3D" id="1.10.10.10">
    <property type="entry name" value="Winged helix-like DNA-binding domain superfamily/Winged helix DNA-binding domain"/>
    <property type="match status" value="1"/>
</dbReference>
<keyword evidence="3" id="KW-0804">Transcription</keyword>
<comment type="caution">
    <text evidence="5">The sequence shown here is derived from an EMBL/GenBank/DDBJ whole genome shotgun (WGS) entry which is preliminary data.</text>
</comment>
<evidence type="ECO:0000259" key="4">
    <source>
        <dbReference type="PROSITE" id="PS51118"/>
    </source>
</evidence>
<reference evidence="5 6" key="1">
    <citation type="submission" date="2021-08" db="EMBL/GenBank/DDBJ databases">
        <title>The genome sequence of Chitinophaga sp. B61.</title>
        <authorList>
            <person name="Zhang X."/>
        </authorList>
    </citation>
    <scope>NUCLEOTIDE SEQUENCE [LARGE SCALE GENOMIC DNA]</scope>
    <source>
        <strain evidence="5 6">B61</strain>
    </source>
</reference>
<protein>
    <submittedName>
        <fullName evidence="5">Helix-turn-helix transcriptional regulator</fullName>
    </submittedName>
</protein>
<evidence type="ECO:0000256" key="1">
    <source>
        <dbReference type="ARBA" id="ARBA00023015"/>
    </source>
</evidence>
<gene>
    <name evidence="5" type="ORF">K1Y79_00115</name>
</gene>
<dbReference type="PANTHER" id="PTHR33204:SF29">
    <property type="entry name" value="TRANSCRIPTIONAL REGULATOR"/>
    <property type="match status" value="1"/>
</dbReference>
<organism evidence="5 6">
    <name type="scientific">Chitinophaga rhizophila</name>
    <dbReference type="NCBI Taxonomy" id="2866212"/>
    <lineage>
        <taxon>Bacteria</taxon>
        <taxon>Pseudomonadati</taxon>
        <taxon>Bacteroidota</taxon>
        <taxon>Chitinophagia</taxon>
        <taxon>Chitinophagales</taxon>
        <taxon>Chitinophagaceae</taxon>
        <taxon>Chitinophaga</taxon>
    </lineage>
</organism>
<evidence type="ECO:0000256" key="3">
    <source>
        <dbReference type="ARBA" id="ARBA00023163"/>
    </source>
</evidence>
<dbReference type="Proteomes" id="UP000812961">
    <property type="component" value="Unassembled WGS sequence"/>
</dbReference>
<dbReference type="SUPFAM" id="SSF46785">
    <property type="entry name" value="Winged helix' DNA-binding domain"/>
    <property type="match status" value="1"/>
</dbReference>
<dbReference type="Pfam" id="PF01638">
    <property type="entry name" value="HxlR"/>
    <property type="match status" value="1"/>
</dbReference>
<dbReference type="EMBL" id="JAICCF010000001">
    <property type="protein sequence ID" value="MBW8682720.1"/>
    <property type="molecule type" value="Genomic_DNA"/>
</dbReference>
<sequence>MSRKSQVTEKTEGCAEHLRAIHDTMDVLNGKWKIAILGSLRFGKRRFMELQREVEGVGSKMLSKELRELELNELVKRTVYDTKPVTVEYELTPYGKTLETIIDEMAKWGHVHRKRMMHPVNQLDLQDALSHL</sequence>
<name>A0ABS7G4Y4_9BACT</name>
<evidence type="ECO:0000256" key="2">
    <source>
        <dbReference type="ARBA" id="ARBA00023125"/>
    </source>
</evidence>
<evidence type="ECO:0000313" key="5">
    <source>
        <dbReference type="EMBL" id="MBW8682720.1"/>
    </source>
</evidence>
<keyword evidence="1" id="KW-0805">Transcription regulation</keyword>
<feature type="domain" description="HTH hxlR-type" evidence="4">
    <location>
        <begin position="14"/>
        <end position="117"/>
    </location>
</feature>
<dbReference type="InterPro" id="IPR036390">
    <property type="entry name" value="WH_DNA-bd_sf"/>
</dbReference>
<keyword evidence="2" id="KW-0238">DNA-binding</keyword>
<dbReference type="PANTHER" id="PTHR33204">
    <property type="entry name" value="TRANSCRIPTIONAL REGULATOR, MARR FAMILY"/>
    <property type="match status" value="1"/>
</dbReference>
<dbReference type="RefSeq" id="WP_220247960.1">
    <property type="nucleotide sequence ID" value="NZ_JAICCF010000001.1"/>
</dbReference>
<dbReference type="InterPro" id="IPR036388">
    <property type="entry name" value="WH-like_DNA-bd_sf"/>
</dbReference>